<dbReference type="Proteomes" id="UP000307808">
    <property type="component" value="Unassembled WGS sequence"/>
</dbReference>
<comment type="subunit">
    <text evidence="7">The Tat system comprises two distinct complexes: a TatABC complex, containing multiple copies of TatA, TatB and TatC subunits, and a separate TatA complex, containing only TatA subunits. Substrates initially bind to the TatABC complex, which probably triggers association of the separate TatA complex to form the active translocon.</text>
</comment>
<feature type="transmembrane region" description="Helical" evidence="7">
    <location>
        <begin position="108"/>
        <end position="128"/>
    </location>
</feature>
<feature type="transmembrane region" description="Helical" evidence="7">
    <location>
        <begin position="190"/>
        <end position="208"/>
    </location>
</feature>
<feature type="transmembrane region" description="Helical" evidence="7">
    <location>
        <begin position="12"/>
        <end position="32"/>
    </location>
</feature>
<keyword evidence="7" id="KW-0813">Transport</keyword>
<dbReference type="PRINTS" id="PR01840">
    <property type="entry name" value="TATCFAMILY"/>
</dbReference>
<comment type="caution">
    <text evidence="8">The sequence shown here is derived from an EMBL/GenBank/DDBJ whole genome shotgun (WGS) entry which is preliminary data.</text>
</comment>
<evidence type="ECO:0000256" key="5">
    <source>
        <dbReference type="ARBA" id="ARBA00023010"/>
    </source>
</evidence>
<keyword evidence="6 7" id="KW-0472">Membrane</keyword>
<organism evidence="8 9">
    <name type="scientific">Nocardioides jishulii</name>
    <dbReference type="NCBI Taxonomy" id="2575440"/>
    <lineage>
        <taxon>Bacteria</taxon>
        <taxon>Bacillati</taxon>
        <taxon>Actinomycetota</taxon>
        <taxon>Actinomycetes</taxon>
        <taxon>Propionibacteriales</taxon>
        <taxon>Nocardioidaceae</taxon>
        <taxon>Nocardioides</taxon>
    </lineage>
</organism>
<comment type="similarity">
    <text evidence="7">Belongs to the TatC family.</text>
</comment>
<dbReference type="GO" id="GO:0033281">
    <property type="term" value="C:TAT protein transport complex"/>
    <property type="evidence" value="ECO:0007669"/>
    <property type="project" value="UniProtKB-UniRule"/>
</dbReference>
<keyword evidence="7" id="KW-1003">Cell membrane</keyword>
<comment type="function">
    <text evidence="7">Part of the twin-arginine translocation (Tat) system that transports large folded proteins containing a characteristic twin-arginine motif in their signal peptide across membranes. Together with TatB, TatC is part of a receptor directly interacting with Tat signal peptides.</text>
</comment>
<keyword evidence="4 7" id="KW-1133">Transmembrane helix</keyword>
<gene>
    <name evidence="7 8" type="primary">tatC</name>
    <name evidence="8" type="ORF">FC770_08155</name>
</gene>
<keyword evidence="3 7" id="KW-0653">Protein transport</keyword>
<evidence type="ECO:0000256" key="6">
    <source>
        <dbReference type="ARBA" id="ARBA00023136"/>
    </source>
</evidence>
<keyword evidence="2 7" id="KW-0812">Transmembrane</keyword>
<dbReference type="InterPro" id="IPR002033">
    <property type="entry name" value="TatC"/>
</dbReference>
<evidence type="ECO:0000256" key="2">
    <source>
        <dbReference type="ARBA" id="ARBA00022692"/>
    </source>
</evidence>
<dbReference type="GO" id="GO:0009977">
    <property type="term" value="F:proton motive force dependent protein transmembrane transporter activity"/>
    <property type="evidence" value="ECO:0007669"/>
    <property type="project" value="TreeGrafter"/>
</dbReference>
<accession>A0A4U2YP50</accession>
<reference evidence="8 9" key="1">
    <citation type="submission" date="2019-04" db="EMBL/GenBank/DDBJ databases">
        <authorList>
            <person name="Dong K."/>
        </authorList>
    </citation>
    <scope>NUCLEOTIDE SEQUENCE [LARGE SCALE GENOMIC DNA]</scope>
    <source>
        <strain evidence="9">dk3543</strain>
    </source>
</reference>
<feature type="transmembrane region" description="Helical" evidence="7">
    <location>
        <begin position="155"/>
        <end position="178"/>
    </location>
</feature>
<proteinExistence type="inferred from homology"/>
<evidence type="ECO:0000313" key="8">
    <source>
        <dbReference type="EMBL" id="TKI62780.1"/>
    </source>
</evidence>
<dbReference type="PANTHER" id="PTHR30371:SF0">
    <property type="entry name" value="SEC-INDEPENDENT PROTEIN TRANSLOCASE PROTEIN TATC, CHLOROPLASTIC-RELATED"/>
    <property type="match status" value="1"/>
</dbReference>
<dbReference type="EMBL" id="SZPY01000002">
    <property type="protein sequence ID" value="TKI62780.1"/>
    <property type="molecule type" value="Genomic_DNA"/>
</dbReference>
<evidence type="ECO:0000256" key="7">
    <source>
        <dbReference type="HAMAP-Rule" id="MF_00902"/>
    </source>
</evidence>
<dbReference type="PANTHER" id="PTHR30371">
    <property type="entry name" value="SEC-INDEPENDENT PROTEIN TRANSLOCASE PROTEIN TATC"/>
    <property type="match status" value="1"/>
</dbReference>
<dbReference type="Pfam" id="PF00902">
    <property type="entry name" value="TatC"/>
    <property type="match status" value="1"/>
</dbReference>
<dbReference type="NCBIfam" id="TIGR00945">
    <property type="entry name" value="tatC"/>
    <property type="match status" value="1"/>
</dbReference>
<keyword evidence="9" id="KW-1185">Reference proteome</keyword>
<evidence type="ECO:0000256" key="3">
    <source>
        <dbReference type="ARBA" id="ARBA00022927"/>
    </source>
</evidence>
<evidence type="ECO:0000256" key="1">
    <source>
        <dbReference type="ARBA" id="ARBA00004141"/>
    </source>
</evidence>
<comment type="subcellular location">
    <subcellularLocation>
        <location evidence="7">Cell membrane</location>
        <topology evidence="7">Multi-pass membrane protein</topology>
    </subcellularLocation>
    <subcellularLocation>
        <location evidence="1">Membrane</location>
        <topology evidence="1">Multi-pass membrane protein</topology>
    </subcellularLocation>
</comment>
<feature type="transmembrane region" description="Helical" evidence="7">
    <location>
        <begin position="214"/>
        <end position="235"/>
    </location>
</feature>
<dbReference type="OrthoDB" id="9777044at2"/>
<evidence type="ECO:0000256" key="4">
    <source>
        <dbReference type="ARBA" id="ARBA00022989"/>
    </source>
</evidence>
<dbReference type="HAMAP" id="MF_00902">
    <property type="entry name" value="TatC"/>
    <property type="match status" value="1"/>
</dbReference>
<keyword evidence="5 7" id="KW-0811">Translocation</keyword>
<evidence type="ECO:0000313" key="9">
    <source>
        <dbReference type="Proteomes" id="UP000307808"/>
    </source>
</evidence>
<dbReference type="GO" id="GO:0043953">
    <property type="term" value="P:protein transport by the Tat complex"/>
    <property type="evidence" value="ECO:0007669"/>
    <property type="project" value="UniProtKB-UniRule"/>
</dbReference>
<sequence>MPLGDHLRELRARLLRAVLVFIAVFIGSLFFYEELLALVMRPYNDAREVLGQSVETKAYVKGATGPLLLQLKLCAVAAIVLTSPYWLYQIWAFVVPGLHRHEKKWSRIFAAVAGPLFLAGVAMGYYVLPKGLEVLIGFTPAAMENLVEFGEYFSFFTRMLLVFGVAFEIPLFVVMLSLAGVVSGKTLGKYRPWIIVGTFIFAAVATPSTDPFSMLMLALPMLVLFLAAEILARLIDRFRGRKRAATEWADDELSPL</sequence>
<protein>
    <recommendedName>
        <fullName evidence="7">Sec-independent protein translocase protein TatC</fullName>
    </recommendedName>
</protein>
<dbReference type="AlphaFoldDB" id="A0A4U2YP50"/>
<feature type="transmembrane region" description="Helical" evidence="7">
    <location>
        <begin position="67"/>
        <end position="88"/>
    </location>
</feature>
<name>A0A4U2YP50_9ACTN</name>
<dbReference type="GO" id="GO:0065002">
    <property type="term" value="P:intracellular protein transmembrane transport"/>
    <property type="evidence" value="ECO:0007669"/>
    <property type="project" value="TreeGrafter"/>
</dbReference>